<dbReference type="PANTHER" id="PTHR46902">
    <property type="entry name" value="DOMON DOMAIN-CONTAINING PROTEIN FRRS1L"/>
    <property type="match status" value="1"/>
</dbReference>
<dbReference type="PANTHER" id="PTHR46902:SF1">
    <property type="entry name" value="DOMON DOMAIN-CONTAINING PROTEIN FRRS1L"/>
    <property type="match status" value="1"/>
</dbReference>
<dbReference type="InterPro" id="IPR042789">
    <property type="entry name" value="FRRS1L"/>
</dbReference>
<evidence type="ECO:0000256" key="2">
    <source>
        <dbReference type="ARBA" id="ARBA00004141"/>
    </source>
</evidence>
<dbReference type="CDD" id="cd08544">
    <property type="entry name" value="Reeler"/>
    <property type="match status" value="1"/>
</dbReference>
<evidence type="ECO:0000256" key="5">
    <source>
        <dbReference type="SAM" id="SignalP"/>
    </source>
</evidence>
<dbReference type="InterPro" id="IPR042307">
    <property type="entry name" value="Reeler_sf"/>
</dbReference>
<feature type="domain" description="Reelin" evidence="7">
    <location>
        <begin position="13"/>
        <end position="188"/>
    </location>
</feature>
<dbReference type="EMBL" id="JAIWYP010000002">
    <property type="protein sequence ID" value="KAH3870759.1"/>
    <property type="molecule type" value="Genomic_DNA"/>
</dbReference>
<dbReference type="Pfam" id="PF02014">
    <property type="entry name" value="Reeler"/>
    <property type="match status" value="1"/>
</dbReference>
<evidence type="ECO:0000256" key="1">
    <source>
        <dbReference type="ARBA" id="ARBA00001970"/>
    </source>
</evidence>
<keyword evidence="9" id="KW-1185">Reference proteome</keyword>
<dbReference type="PROSITE" id="PS50836">
    <property type="entry name" value="DOMON"/>
    <property type="match status" value="2"/>
</dbReference>
<feature type="region of interest" description="Disordered" evidence="4">
    <location>
        <begin position="179"/>
        <end position="213"/>
    </location>
</feature>
<feature type="region of interest" description="Disordered" evidence="4">
    <location>
        <begin position="254"/>
        <end position="283"/>
    </location>
</feature>
<dbReference type="Proteomes" id="UP000828390">
    <property type="component" value="Unassembled WGS sequence"/>
</dbReference>
<evidence type="ECO:0000259" key="6">
    <source>
        <dbReference type="PROSITE" id="PS50836"/>
    </source>
</evidence>
<feature type="region of interest" description="Disordered" evidence="4">
    <location>
        <begin position="303"/>
        <end position="333"/>
    </location>
</feature>
<protein>
    <recommendedName>
        <fullName evidence="10">Reelin domain-containing protein</fullName>
    </recommendedName>
</protein>
<dbReference type="GO" id="GO:0016020">
    <property type="term" value="C:membrane"/>
    <property type="evidence" value="ECO:0007669"/>
    <property type="project" value="UniProtKB-SubCell"/>
</dbReference>
<keyword evidence="5" id="KW-0732">Signal</keyword>
<dbReference type="SMART" id="SM00664">
    <property type="entry name" value="DoH"/>
    <property type="match status" value="2"/>
</dbReference>
<organism evidence="8 9">
    <name type="scientific">Dreissena polymorpha</name>
    <name type="common">Zebra mussel</name>
    <name type="synonym">Mytilus polymorpha</name>
    <dbReference type="NCBI Taxonomy" id="45954"/>
    <lineage>
        <taxon>Eukaryota</taxon>
        <taxon>Metazoa</taxon>
        <taxon>Spiralia</taxon>
        <taxon>Lophotrochozoa</taxon>
        <taxon>Mollusca</taxon>
        <taxon>Bivalvia</taxon>
        <taxon>Autobranchia</taxon>
        <taxon>Heteroconchia</taxon>
        <taxon>Euheterodonta</taxon>
        <taxon>Imparidentia</taxon>
        <taxon>Neoheterodontei</taxon>
        <taxon>Myida</taxon>
        <taxon>Dreissenoidea</taxon>
        <taxon>Dreissenidae</taxon>
        <taxon>Dreissena</taxon>
    </lineage>
</organism>
<dbReference type="InterPro" id="IPR002861">
    <property type="entry name" value="Reeler_dom"/>
</dbReference>
<feature type="signal peptide" evidence="5">
    <location>
        <begin position="1"/>
        <end position="26"/>
    </location>
</feature>
<evidence type="ECO:0000313" key="8">
    <source>
        <dbReference type="EMBL" id="KAH3870759.1"/>
    </source>
</evidence>
<evidence type="ECO:0008006" key="10">
    <source>
        <dbReference type="Google" id="ProtNLM"/>
    </source>
</evidence>
<sequence>MTNCYSIEIMSLFAIAMLTFVAQVTAYSAMPPMSVCNSMTPSHGGSAQTGANPYRIVLSKTTYSTSEQIQVTLQGLETGTKFRGFMIQARSAADSSTYTTYGSFAEATGVGNPCDKAAATHKDTGNNDKTSVSLTWTAPDSNVSSIVFVYTVVQTKPTFWVKQQSSTLIHQAASTAAPTTAAPTTAAPTTAAPTTAAPTTAAPTTAAPTTAAPTTAAPITAAPTTAAPTTAAPTTAAPTTAAITSAAPITAAPTTAAPTTAAPTTAAPTTAAPTTAAPTTAAPTTAAPITAAPTTAAPITAAPTTAAPTTAEPTTAAPTTAAPITSAPTTAAPTTAAPITAAPTTAAPITAAPTTAAPTTAEPTTAAPTTAAPITSAPTTVAHITTVPTTARPTTAASTTVAPVTAAPTTAAPITAAPTSAASATAAPTTTVSTATPSGPIGEINQPTGCGSIVSCIMPRNCTQNCQYSVQWRPSKNNTVVEFEVKRKTSSPDYYMALGFSEDLQMGHDSVAQCVTLNGVPSVHSSYNEAYKYNTNLDVKTFGVNLLAGDYKNGVLTCKFERKVNVQLAGGSSTRKRRVPSDDGHFFDISNPYFLLIAHGTADNGTIKYHSETPDIYSAEKIDFLGGAKLYDWTTKTPPVPDTQTGINQPTGCGSIVSCIMPRNCTQNCQYSVQWRPSKNNTVVEFEVKRKTSSPDYYMALGFSEDLQMGHDSVAQCVTLNGVPTVHSSYNEAYKYNTNLDVNTFGVNLLAGDYKNGVLTCKFERKVNVQLAGGSSTRKRRVPIDDSHFFDISNPYFLLIAHGTADNGQCKDFIKIVN</sequence>
<dbReference type="Gene3D" id="2.60.40.4060">
    <property type="entry name" value="Reeler domain"/>
    <property type="match status" value="1"/>
</dbReference>
<accession>A0A9D4M7M2</accession>
<name>A0A9D4M7M2_DREPO</name>
<dbReference type="AlphaFoldDB" id="A0A9D4M7M2"/>
<proteinExistence type="predicted"/>
<evidence type="ECO:0000256" key="3">
    <source>
        <dbReference type="ARBA" id="ARBA00023004"/>
    </source>
</evidence>
<comment type="subcellular location">
    <subcellularLocation>
        <location evidence="2">Membrane</location>
        <topology evidence="2">Multi-pass membrane protein</topology>
    </subcellularLocation>
</comment>
<gene>
    <name evidence="8" type="ORF">DPMN_033949</name>
</gene>
<dbReference type="PROSITE" id="PS51019">
    <property type="entry name" value="REELIN"/>
    <property type="match status" value="1"/>
</dbReference>
<evidence type="ECO:0000259" key="7">
    <source>
        <dbReference type="PROSITE" id="PS51019"/>
    </source>
</evidence>
<reference evidence="8" key="1">
    <citation type="journal article" date="2019" name="bioRxiv">
        <title>The Genome of the Zebra Mussel, Dreissena polymorpha: A Resource for Invasive Species Research.</title>
        <authorList>
            <person name="McCartney M.A."/>
            <person name="Auch B."/>
            <person name="Kono T."/>
            <person name="Mallez S."/>
            <person name="Zhang Y."/>
            <person name="Obille A."/>
            <person name="Becker A."/>
            <person name="Abrahante J.E."/>
            <person name="Garbe J."/>
            <person name="Badalamenti J.P."/>
            <person name="Herman A."/>
            <person name="Mangelson H."/>
            <person name="Liachko I."/>
            <person name="Sullivan S."/>
            <person name="Sone E.D."/>
            <person name="Koren S."/>
            <person name="Silverstein K.A.T."/>
            <person name="Beckman K.B."/>
            <person name="Gohl D.M."/>
        </authorList>
    </citation>
    <scope>NUCLEOTIDE SEQUENCE</scope>
    <source>
        <strain evidence="8">Duluth1</strain>
        <tissue evidence="8">Whole animal</tissue>
    </source>
</reference>
<comment type="caution">
    <text evidence="8">The sequence shown here is derived from an EMBL/GenBank/DDBJ whole genome shotgun (WGS) entry which is preliminary data.</text>
</comment>
<dbReference type="GO" id="GO:0099072">
    <property type="term" value="P:regulation of postsynaptic membrane neurotransmitter receptor levels"/>
    <property type="evidence" value="ECO:0007669"/>
    <property type="project" value="TreeGrafter"/>
</dbReference>
<evidence type="ECO:0000313" key="9">
    <source>
        <dbReference type="Proteomes" id="UP000828390"/>
    </source>
</evidence>
<dbReference type="InterPro" id="IPR005018">
    <property type="entry name" value="DOMON_domain"/>
</dbReference>
<dbReference type="GO" id="GO:1900449">
    <property type="term" value="P:regulation of glutamate receptor signaling pathway"/>
    <property type="evidence" value="ECO:0007669"/>
    <property type="project" value="InterPro"/>
</dbReference>
<reference evidence="8" key="2">
    <citation type="submission" date="2020-11" db="EMBL/GenBank/DDBJ databases">
        <authorList>
            <person name="McCartney M.A."/>
            <person name="Auch B."/>
            <person name="Kono T."/>
            <person name="Mallez S."/>
            <person name="Becker A."/>
            <person name="Gohl D.M."/>
            <person name="Silverstein K.A.T."/>
            <person name="Koren S."/>
            <person name="Bechman K.B."/>
            <person name="Herman A."/>
            <person name="Abrahante J.E."/>
            <person name="Garbe J."/>
        </authorList>
    </citation>
    <scope>NUCLEOTIDE SEQUENCE</scope>
    <source>
        <strain evidence="8">Duluth1</strain>
        <tissue evidence="8">Whole animal</tissue>
    </source>
</reference>
<evidence type="ECO:0000256" key="4">
    <source>
        <dbReference type="SAM" id="MobiDB-lite"/>
    </source>
</evidence>
<feature type="domain" description="DOMON" evidence="6">
    <location>
        <begin position="466"/>
        <end position="600"/>
    </location>
</feature>
<comment type="cofactor">
    <cofactor evidence="1">
        <name>heme b</name>
        <dbReference type="ChEBI" id="CHEBI:60344"/>
    </cofactor>
</comment>
<feature type="domain" description="DOMON" evidence="6">
    <location>
        <begin position="669"/>
        <end position="803"/>
    </location>
</feature>
<keyword evidence="3" id="KW-0408">Iron</keyword>
<dbReference type="Pfam" id="PF03351">
    <property type="entry name" value="DOMON"/>
    <property type="match status" value="2"/>
</dbReference>
<feature type="chain" id="PRO_5038811534" description="Reelin domain-containing protein" evidence="5">
    <location>
        <begin position="27"/>
        <end position="818"/>
    </location>
</feature>